<name>A0ABU0PG82_9MICC</name>
<reference evidence="2 3" key="1">
    <citation type="submission" date="2023-07" db="EMBL/GenBank/DDBJ databases">
        <title>Comparative genomics of wheat-associated soil bacteria to identify genetic determinants of phenazine resistance.</title>
        <authorList>
            <person name="Mouncey N."/>
        </authorList>
    </citation>
    <scope>NUCLEOTIDE SEQUENCE [LARGE SCALE GENOMIC DNA]</scope>
    <source>
        <strain evidence="2 3">W1I3</strain>
    </source>
</reference>
<feature type="transmembrane region" description="Helical" evidence="1">
    <location>
        <begin position="20"/>
        <end position="44"/>
    </location>
</feature>
<evidence type="ECO:0000313" key="3">
    <source>
        <dbReference type="Proteomes" id="UP001236806"/>
    </source>
</evidence>
<evidence type="ECO:0000256" key="1">
    <source>
        <dbReference type="SAM" id="Phobius"/>
    </source>
</evidence>
<dbReference type="EMBL" id="JAUSXB010000001">
    <property type="protein sequence ID" value="MDQ0672970.1"/>
    <property type="molecule type" value="Genomic_DNA"/>
</dbReference>
<evidence type="ECO:0000313" key="2">
    <source>
        <dbReference type="EMBL" id="MDQ0672970.1"/>
    </source>
</evidence>
<keyword evidence="1" id="KW-0472">Membrane</keyword>
<sequence>MFKHPRYINSPSWRSARNELIGWLAGAAFIAAFFFGLIFLGLALTGGAR</sequence>
<accession>A0ABU0PG82</accession>
<comment type="caution">
    <text evidence="2">The sequence shown here is derived from an EMBL/GenBank/DDBJ whole genome shotgun (WGS) entry which is preliminary data.</text>
</comment>
<organism evidence="2 3">
    <name type="scientific">Pseudarthrobacter siccitolerans</name>
    <dbReference type="NCBI Taxonomy" id="861266"/>
    <lineage>
        <taxon>Bacteria</taxon>
        <taxon>Bacillati</taxon>
        <taxon>Actinomycetota</taxon>
        <taxon>Actinomycetes</taxon>
        <taxon>Micrococcales</taxon>
        <taxon>Micrococcaceae</taxon>
        <taxon>Pseudarthrobacter</taxon>
    </lineage>
</organism>
<keyword evidence="3" id="KW-1185">Reference proteome</keyword>
<proteinExistence type="predicted"/>
<protein>
    <submittedName>
        <fullName evidence="2">Uncharacterized protein</fullName>
    </submittedName>
</protein>
<keyword evidence="1" id="KW-1133">Transmembrane helix</keyword>
<keyword evidence="1" id="KW-0812">Transmembrane</keyword>
<dbReference type="Proteomes" id="UP001236806">
    <property type="component" value="Unassembled WGS sequence"/>
</dbReference>
<gene>
    <name evidence="2" type="ORF">QFZ36_000531</name>
</gene>